<dbReference type="Proteomes" id="UP001732700">
    <property type="component" value="Chromosome 4C"/>
</dbReference>
<organism evidence="1 2">
    <name type="scientific">Avena sativa</name>
    <name type="common">Oat</name>
    <dbReference type="NCBI Taxonomy" id="4498"/>
    <lineage>
        <taxon>Eukaryota</taxon>
        <taxon>Viridiplantae</taxon>
        <taxon>Streptophyta</taxon>
        <taxon>Embryophyta</taxon>
        <taxon>Tracheophyta</taxon>
        <taxon>Spermatophyta</taxon>
        <taxon>Magnoliopsida</taxon>
        <taxon>Liliopsida</taxon>
        <taxon>Poales</taxon>
        <taxon>Poaceae</taxon>
        <taxon>BOP clade</taxon>
        <taxon>Pooideae</taxon>
        <taxon>Poodae</taxon>
        <taxon>Poeae</taxon>
        <taxon>Poeae Chloroplast Group 1 (Aveneae type)</taxon>
        <taxon>Aveninae</taxon>
        <taxon>Avena</taxon>
    </lineage>
</organism>
<evidence type="ECO:0000313" key="1">
    <source>
        <dbReference type="EnsemblPlants" id="AVESA.00010b.r2.4CG1261990.1.CDS"/>
    </source>
</evidence>
<protein>
    <submittedName>
        <fullName evidence="1">Uncharacterized protein</fullName>
    </submittedName>
</protein>
<keyword evidence="2" id="KW-1185">Reference proteome</keyword>
<proteinExistence type="predicted"/>
<dbReference type="EnsemblPlants" id="AVESA.00010b.r2.4CG1261990.1">
    <property type="protein sequence ID" value="AVESA.00010b.r2.4CG1261990.1.CDS"/>
    <property type="gene ID" value="AVESA.00010b.r2.4CG1261990"/>
</dbReference>
<reference evidence="1" key="2">
    <citation type="submission" date="2025-09" db="UniProtKB">
        <authorList>
            <consortium name="EnsemblPlants"/>
        </authorList>
    </citation>
    <scope>IDENTIFICATION</scope>
</reference>
<accession>A0ACD5WMW2</accession>
<evidence type="ECO:0000313" key="2">
    <source>
        <dbReference type="Proteomes" id="UP001732700"/>
    </source>
</evidence>
<reference evidence="1" key="1">
    <citation type="submission" date="2021-05" db="EMBL/GenBank/DDBJ databases">
        <authorList>
            <person name="Scholz U."/>
            <person name="Mascher M."/>
            <person name="Fiebig A."/>
        </authorList>
    </citation>
    <scope>NUCLEOTIDE SEQUENCE [LARGE SCALE GENOMIC DNA]</scope>
</reference>
<sequence>MVSLAAPAFCSLVTRISSASTARAYSQCGCALGRRGAEARPRAAETAQAVVAEEEEAPRFRWDELGTDLSEPQEQAMRGLSPKLPNRCKALMPRIVSLSPDDENLGVVLAFWVKAMKPKRADWLLVLKELKAMESPLLAEVLEYALMEDSFEANVRDYTKLIQIYGKQNLLMEAEEVFHAMKARGLPCDQVMLTTLVDMYSKAGDLTRAKEMFEEIVLLGLPLDKHAYGSMIMAYIRADILDQAEDLIKVTEDQEIFAGKEIYKALLRAYSYKGDSEGAQRVFDAVQFAGTVPDTKLCALLVNAYCLSSKIDDAVCVTRNMRSAGLEPCDRCVALILGAFEKVNRLEGALEFLAELEENGIVIGQEPSQLLAGWLGRLGVVHEVEQILKEGMKSSESKHSVSVLKEGAESRKSKQGVSVQKQWTNDRKSKHSFSAQKEGRKGSKSKHIISIPLQPSIPVQKERTTSRKSKHSSSPLNSQPK</sequence>
<name>A0ACD5WMW2_AVESA</name>